<dbReference type="PANTHER" id="PTHR24346:SF30">
    <property type="entry name" value="MATERNAL EMBRYONIC LEUCINE ZIPPER KINASE"/>
    <property type="match status" value="1"/>
</dbReference>
<gene>
    <name evidence="6" type="ORF">NEDG_00145</name>
</gene>
<keyword evidence="2 3" id="KW-0067">ATP-binding</keyword>
<dbReference type="AlphaFoldDB" id="A0A177EJW7"/>
<dbReference type="Proteomes" id="UP000185944">
    <property type="component" value="Unassembled WGS sequence"/>
</dbReference>
<dbReference type="PANTHER" id="PTHR24346">
    <property type="entry name" value="MAP/MICROTUBULE AFFINITY-REGULATING KINASE"/>
    <property type="match status" value="1"/>
</dbReference>
<dbReference type="GO" id="GO:0005524">
    <property type="term" value="F:ATP binding"/>
    <property type="evidence" value="ECO:0007669"/>
    <property type="project" value="UniProtKB-UniRule"/>
</dbReference>
<keyword evidence="1 3" id="KW-0547">Nucleotide-binding</keyword>
<dbReference type="InterPro" id="IPR008271">
    <property type="entry name" value="Ser/Thr_kinase_AS"/>
</dbReference>
<organism evidence="6 7">
    <name type="scientific">Nematocida displodere</name>
    <dbReference type="NCBI Taxonomy" id="1805483"/>
    <lineage>
        <taxon>Eukaryota</taxon>
        <taxon>Fungi</taxon>
        <taxon>Fungi incertae sedis</taxon>
        <taxon>Microsporidia</taxon>
        <taxon>Nematocida</taxon>
    </lineage>
</organism>
<evidence type="ECO:0000256" key="4">
    <source>
        <dbReference type="RuleBase" id="RU000304"/>
    </source>
</evidence>
<keyword evidence="4" id="KW-0723">Serine/threonine-protein kinase</keyword>
<dbReference type="STRING" id="1805483.A0A177EJW7"/>
<sequence>MENIYAVEGYTLHQCIGEGVYSLVFLAECNLTAERYAIKVVHKGKRRQRGTMHAEKEISALLPLQGIPGVVKMHKHLEDDSAVYIVLSLHQGPTLSTRSLFQSTQSLLDAAYSILGTLEQIHRHGVFHLDIKPANLILSACMPPVLIDFGCSMLCPSGYIEESLLPFEGTPAYMAPEMVKRSSHGAKKLVSLEALDVWSFGCLLYFIACGKEAFSAPSLYSLYPKIVECDVDYAPLPREVESICRQIFVSAPARRSSLSFLLAHFSSLTSPGPRSPRS</sequence>
<reference evidence="6 7" key="1">
    <citation type="submission" date="2016-02" db="EMBL/GenBank/DDBJ databases">
        <title>Discovery of a natural microsporidian pathogen with a broad tissue tropism in Caenorhabditis elegans.</title>
        <authorList>
            <person name="Luallen R.J."/>
            <person name="Reinke A.W."/>
            <person name="Tong L."/>
            <person name="Botts M.R."/>
            <person name="Felix M.-A."/>
            <person name="Troemel E.R."/>
        </authorList>
    </citation>
    <scope>NUCLEOTIDE SEQUENCE [LARGE SCALE GENOMIC DNA]</scope>
    <source>
        <strain evidence="6 7">JUm2807</strain>
    </source>
</reference>
<feature type="domain" description="Protein kinase" evidence="5">
    <location>
        <begin position="10"/>
        <end position="267"/>
    </location>
</feature>
<accession>A0A177EJW7</accession>
<dbReference type="InterPro" id="IPR000719">
    <property type="entry name" value="Prot_kinase_dom"/>
</dbReference>
<dbReference type="GO" id="GO:0035556">
    <property type="term" value="P:intracellular signal transduction"/>
    <property type="evidence" value="ECO:0007669"/>
    <property type="project" value="TreeGrafter"/>
</dbReference>
<keyword evidence="4" id="KW-0418">Kinase</keyword>
<dbReference type="PROSITE" id="PS50011">
    <property type="entry name" value="PROTEIN_KINASE_DOM"/>
    <property type="match status" value="1"/>
</dbReference>
<dbReference type="EMBL" id="LTDL01000014">
    <property type="protein sequence ID" value="OAG31670.1"/>
    <property type="molecule type" value="Genomic_DNA"/>
</dbReference>
<keyword evidence="4" id="KW-0808">Transferase</keyword>
<evidence type="ECO:0000259" key="5">
    <source>
        <dbReference type="PROSITE" id="PS50011"/>
    </source>
</evidence>
<dbReference type="RefSeq" id="XP_067545271.1">
    <property type="nucleotide sequence ID" value="XM_067687563.1"/>
</dbReference>
<dbReference type="InterPro" id="IPR011009">
    <property type="entry name" value="Kinase-like_dom_sf"/>
</dbReference>
<dbReference type="OrthoDB" id="2186239at2759"/>
<feature type="binding site" evidence="3">
    <location>
        <position position="39"/>
    </location>
    <ligand>
        <name>ATP</name>
        <dbReference type="ChEBI" id="CHEBI:30616"/>
    </ligand>
</feature>
<dbReference type="GeneID" id="93646495"/>
<dbReference type="Gene3D" id="1.10.510.10">
    <property type="entry name" value="Transferase(Phosphotransferase) domain 1"/>
    <property type="match status" value="1"/>
</dbReference>
<name>A0A177EJW7_9MICR</name>
<dbReference type="VEuPathDB" id="MicrosporidiaDB:NEDG_00145"/>
<evidence type="ECO:0000313" key="7">
    <source>
        <dbReference type="Proteomes" id="UP000185944"/>
    </source>
</evidence>
<dbReference type="InterPro" id="IPR017441">
    <property type="entry name" value="Protein_kinase_ATP_BS"/>
</dbReference>
<evidence type="ECO:0000256" key="1">
    <source>
        <dbReference type="ARBA" id="ARBA00022741"/>
    </source>
</evidence>
<evidence type="ECO:0000256" key="3">
    <source>
        <dbReference type="PROSITE-ProRule" id="PRU10141"/>
    </source>
</evidence>
<dbReference type="PROSITE" id="PS00108">
    <property type="entry name" value="PROTEIN_KINASE_ST"/>
    <property type="match status" value="1"/>
</dbReference>
<comment type="caution">
    <text evidence="6">The sequence shown here is derived from an EMBL/GenBank/DDBJ whole genome shotgun (WGS) entry which is preliminary data.</text>
</comment>
<protein>
    <recommendedName>
        <fullName evidence="5">Protein kinase domain-containing protein</fullName>
    </recommendedName>
</protein>
<dbReference type="GO" id="GO:0004674">
    <property type="term" value="F:protein serine/threonine kinase activity"/>
    <property type="evidence" value="ECO:0007669"/>
    <property type="project" value="UniProtKB-KW"/>
</dbReference>
<dbReference type="SMART" id="SM00220">
    <property type="entry name" value="S_TKc"/>
    <property type="match status" value="1"/>
</dbReference>
<evidence type="ECO:0000256" key="2">
    <source>
        <dbReference type="ARBA" id="ARBA00022840"/>
    </source>
</evidence>
<dbReference type="GO" id="GO:0005737">
    <property type="term" value="C:cytoplasm"/>
    <property type="evidence" value="ECO:0007669"/>
    <property type="project" value="TreeGrafter"/>
</dbReference>
<comment type="similarity">
    <text evidence="4">Belongs to the protein kinase superfamily.</text>
</comment>
<evidence type="ECO:0000313" key="6">
    <source>
        <dbReference type="EMBL" id="OAG31670.1"/>
    </source>
</evidence>
<dbReference type="SUPFAM" id="SSF56112">
    <property type="entry name" value="Protein kinase-like (PK-like)"/>
    <property type="match status" value="1"/>
</dbReference>
<keyword evidence="7" id="KW-1185">Reference proteome</keyword>
<proteinExistence type="inferred from homology"/>
<dbReference type="Pfam" id="PF00069">
    <property type="entry name" value="Pkinase"/>
    <property type="match status" value="1"/>
</dbReference>
<dbReference type="PROSITE" id="PS00107">
    <property type="entry name" value="PROTEIN_KINASE_ATP"/>
    <property type="match status" value="1"/>
</dbReference>